<dbReference type="EMBL" id="JRJU01000056">
    <property type="protein sequence ID" value="KHF37998.1"/>
    <property type="molecule type" value="Genomic_DNA"/>
</dbReference>
<organism evidence="8 9">
    <name type="scientific">Halalkalibacter okhensis</name>
    <dbReference type="NCBI Taxonomy" id="333138"/>
    <lineage>
        <taxon>Bacteria</taxon>
        <taxon>Bacillati</taxon>
        <taxon>Bacillota</taxon>
        <taxon>Bacilli</taxon>
        <taxon>Bacillales</taxon>
        <taxon>Bacillaceae</taxon>
        <taxon>Halalkalibacter</taxon>
    </lineage>
</organism>
<keyword evidence="9" id="KW-1185">Reference proteome</keyword>
<comment type="caution">
    <text evidence="8">The sequence shown here is derived from an EMBL/GenBank/DDBJ whole genome shotgun (WGS) entry which is preliminary data.</text>
</comment>
<keyword evidence="5" id="KW-0804">Transcription</keyword>
<dbReference type="STRING" id="333138.LQ50_23915"/>
<dbReference type="SUPFAM" id="SSF46689">
    <property type="entry name" value="Homeodomain-like"/>
    <property type="match status" value="1"/>
</dbReference>
<keyword evidence="1" id="KW-0547">Nucleotide-binding</keyword>
<dbReference type="InterPro" id="IPR035965">
    <property type="entry name" value="PAS-like_dom_sf"/>
</dbReference>
<dbReference type="InterPro" id="IPR003593">
    <property type="entry name" value="AAA+_ATPase"/>
</dbReference>
<dbReference type="PANTHER" id="PTHR32071">
    <property type="entry name" value="TRANSCRIPTIONAL REGULATORY PROTEIN"/>
    <property type="match status" value="1"/>
</dbReference>
<dbReference type="Gene3D" id="3.30.450.20">
    <property type="entry name" value="PAS domain"/>
    <property type="match status" value="1"/>
</dbReference>
<dbReference type="GO" id="GO:0005524">
    <property type="term" value="F:ATP binding"/>
    <property type="evidence" value="ECO:0007669"/>
    <property type="project" value="UniProtKB-KW"/>
</dbReference>
<dbReference type="InterPro" id="IPR009057">
    <property type="entry name" value="Homeodomain-like_sf"/>
</dbReference>
<dbReference type="Gene3D" id="1.10.8.60">
    <property type="match status" value="1"/>
</dbReference>
<dbReference type="InterPro" id="IPR025944">
    <property type="entry name" value="Sigma_54_int_dom_CS"/>
</dbReference>
<evidence type="ECO:0000313" key="9">
    <source>
        <dbReference type="Proteomes" id="UP000030832"/>
    </source>
</evidence>
<evidence type="ECO:0000259" key="7">
    <source>
        <dbReference type="PROSITE" id="PS50112"/>
    </source>
</evidence>
<dbReference type="GO" id="GO:0043565">
    <property type="term" value="F:sequence-specific DNA binding"/>
    <property type="evidence" value="ECO:0007669"/>
    <property type="project" value="InterPro"/>
</dbReference>
<protein>
    <submittedName>
        <fullName evidence="8">Transcriptional regulator</fullName>
    </submittedName>
</protein>
<dbReference type="PANTHER" id="PTHR32071:SF57">
    <property type="entry name" value="C4-DICARBOXYLATE TRANSPORT TRANSCRIPTIONAL REGULATORY PROTEIN DCTD"/>
    <property type="match status" value="1"/>
</dbReference>
<dbReference type="Gene3D" id="1.10.10.60">
    <property type="entry name" value="Homeodomain-like"/>
    <property type="match status" value="1"/>
</dbReference>
<dbReference type="InterPro" id="IPR002078">
    <property type="entry name" value="Sigma_54_int"/>
</dbReference>
<dbReference type="Pfam" id="PF13426">
    <property type="entry name" value="PAS_9"/>
    <property type="match status" value="1"/>
</dbReference>
<dbReference type="InterPro" id="IPR058031">
    <property type="entry name" value="AAA_lid_NorR"/>
</dbReference>
<dbReference type="NCBIfam" id="TIGR00229">
    <property type="entry name" value="sensory_box"/>
    <property type="match status" value="1"/>
</dbReference>
<name>A0A0B0I6B1_9BACI</name>
<evidence type="ECO:0000259" key="6">
    <source>
        <dbReference type="PROSITE" id="PS50045"/>
    </source>
</evidence>
<dbReference type="PROSITE" id="PS00675">
    <property type="entry name" value="SIGMA54_INTERACT_1"/>
    <property type="match status" value="1"/>
</dbReference>
<dbReference type="InterPro" id="IPR025943">
    <property type="entry name" value="Sigma_54_int_dom_ATP-bd_2"/>
</dbReference>
<dbReference type="CDD" id="cd00009">
    <property type="entry name" value="AAA"/>
    <property type="match status" value="1"/>
</dbReference>
<dbReference type="RefSeq" id="WP_034633782.1">
    <property type="nucleotide sequence ID" value="NZ_JRJU01000056.1"/>
</dbReference>
<evidence type="ECO:0000256" key="1">
    <source>
        <dbReference type="ARBA" id="ARBA00022741"/>
    </source>
</evidence>
<dbReference type="InterPro" id="IPR025662">
    <property type="entry name" value="Sigma_54_int_dom_ATP-bd_1"/>
</dbReference>
<dbReference type="Gene3D" id="3.40.50.300">
    <property type="entry name" value="P-loop containing nucleotide triphosphate hydrolases"/>
    <property type="match status" value="1"/>
</dbReference>
<dbReference type="PROSITE" id="PS50045">
    <property type="entry name" value="SIGMA54_INTERACT_4"/>
    <property type="match status" value="1"/>
</dbReference>
<feature type="domain" description="PAS" evidence="7">
    <location>
        <begin position="24"/>
        <end position="79"/>
    </location>
</feature>
<gene>
    <name evidence="8" type="ORF">LQ50_23915</name>
</gene>
<dbReference type="GO" id="GO:0006355">
    <property type="term" value="P:regulation of DNA-templated transcription"/>
    <property type="evidence" value="ECO:0007669"/>
    <property type="project" value="InterPro"/>
</dbReference>
<evidence type="ECO:0000256" key="2">
    <source>
        <dbReference type="ARBA" id="ARBA00022840"/>
    </source>
</evidence>
<dbReference type="PROSITE" id="PS50112">
    <property type="entry name" value="PAS"/>
    <property type="match status" value="1"/>
</dbReference>
<evidence type="ECO:0000313" key="8">
    <source>
        <dbReference type="EMBL" id="KHF37998.1"/>
    </source>
</evidence>
<keyword evidence="3" id="KW-0805">Transcription regulation</keyword>
<evidence type="ECO:0000256" key="4">
    <source>
        <dbReference type="ARBA" id="ARBA00023125"/>
    </source>
</evidence>
<feature type="domain" description="Sigma-54 factor interaction" evidence="6">
    <location>
        <begin position="149"/>
        <end position="379"/>
    </location>
</feature>
<dbReference type="SMART" id="SM00382">
    <property type="entry name" value="AAA"/>
    <property type="match status" value="1"/>
</dbReference>
<dbReference type="eggNOG" id="COG3829">
    <property type="taxonomic scope" value="Bacteria"/>
</dbReference>
<dbReference type="FunFam" id="3.40.50.300:FF:000006">
    <property type="entry name" value="DNA-binding transcriptional regulator NtrC"/>
    <property type="match status" value="1"/>
</dbReference>
<dbReference type="OrthoDB" id="9771372at2"/>
<dbReference type="SMART" id="SM00091">
    <property type="entry name" value="PAS"/>
    <property type="match status" value="1"/>
</dbReference>
<dbReference type="Pfam" id="PF25601">
    <property type="entry name" value="AAA_lid_14"/>
    <property type="match status" value="1"/>
</dbReference>
<dbReference type="AlphaFoldDB" id="A0A0B0I6B1"/>
<evidence type="ECO:0000256" key="3">
    <source>
        <dbReference type="ARBA" id="ARBA00023015"/>
    </source>
</evidence>
<dbReference type="InterPro" id="IPR027417">
    <property type="entry name" value="P-loop_NTPase"/>
</dbReference>
<dbReference type="PROSITE" id="PS00688">
    <property type="entry name" value="SIGMA54_INTERACT_3"/>
    <property type="match status" value="1"/>
</dbReference>
<dbReference type="Pfam" id="PF02954">
    <property type="entry name" value="HTH_8"/>
    <property type="match status" value="1"/>
</dbReference>
<dbReference type="InterPro" id="IPR000014">
    <property type="entry name" value="PAS"/>
</dbReference>
<dbReference type="InterPro" id="IPR002197">
    <property type="entry name" value="HTH_Fis"/>
</dbReference>
<keyword evidence="4" id="KW-0238">DNA-binding</keyword>
<keyword evidence="2" id="KW-0067">ATP-binding</keyword>
<dbReference type="SUPFAM" id="SSF52540">
    <property type="entry name" value="P-loop containing nucleoside triphosphate hydrolases"/>
    <property type="match status" value="1"/>
</dbReference>
<dbReference type="PROSITE" id="PS00676">
    <property type="entry name" value="SIGMA54_INTERACT_2"/>
    <property type="match status" value="1"/>
</dbReference>
<reference evidence="8 9" key="1">
    <citation type="submission" date="2014-09" db="EMBL/GenBank/DDBJ databases">
        <title>Genome sequencing and annotation of Bacillus Okhensis strain Kh10-101T.</title>
        <authorList>
            <person name="Prakash J.S."/>
        </authorList>
    </citation>
    <scope>NUCLEOTIDE SEQUENCE [LARGE SCALE GENOMIC DNA]</scope>
    <source>
        <strain evidence="9">Kh10-101T</strain>
    </source>
</reference>
<evidence type="ECO:0000256" key="5">
    <source>
        <dbReference type="ARBA" id="ARBA00023163"/>
    </source>
</evidence>
<sequence length="471" mass="52875">MKLEMRGLSIDWLIEIIHLCIERIVIVDHNGIIVYIDEAYCEFIGTTFDDAVGRPVQEIIENSRMQIVAKTGEKEIEHLQPINGSVMIANRYPIFIDGKLVGAVGTVIFPDPDNLRHFKNKMSNLLEELNFYKNKAVNELTSKYSFDDLIGNSQAFIEAKALGEKVAGNESSVLVTGESGTGKELFAHAIHQNSMRSHFPFIAINCASIPEVLFESELFGYEDGAFTGAKKGGKEGLFKVANKGTVFLDEIGDMPLSMQSKLLRALQEKEIQPVGGQKTIPIDLRIIAATNRDLTKMVEDGTFRQDLYYRLNVINIEIPPLRDRKEDIAAISKKLLQKLERKFYRKGTVLSPKVVMRLEGHKWPGNVRELENVLERAINVLDGTVIKSEHLPLYIRDQEINQREEEFSMAESTSTLDLPAVKPLKVTIARAEKRAITHALEIAGGDKLAAAKLLGIGKTSFYDKCKIYEIR</sequence>
<proteinExistence type="predicted"/>
<accession>A0A0B0I6B1</accession>
<dbReference type="Pfam" id="PF00158">
    <property type="entry name" value="Sigma54_activat"/>
    <property type="match status" value="1"/>
</dbReference>
<dbReference type="SUPFAM" id="SSF55785">
    <property type="entry name" value="PYP-like sensor domain (PAS domain)"/>
    <property type="match status" value="1"/>
</dbReference>
<dbReference type="CDD" id="cd00130">
    <property type="entry name" value="PAS"/>
    <property type="match status" value="1"/>
</dbReference>
<dbReference type="Proteomes" id="UP000030832">
    <property type="component" value="Unassembled WGS sequence"/>
</dbReference>